<dbReference type="EMBL" id="JASAOG010000338">
    <property type="protein sequence ID" value="KAK0040267.1"/>
    <property type="molecule type" value="Genomic_DNA"/>
</dbReference>
<accession>A0AAD8AQU8</accession>
<comment type="caution">
    <text evidence="1">The sequence shown here is derived from an EMBL/GenBank/DDBJ whole genome shotgun (WGS) entry which is preliminary data.</text>
</comment>
<evidence type="ECO:0000313" key="2">
    <source>
        <dbReference type="Proteomes" id="UP001233172"/>
    </source>
</evidence>
<gene>
    <name evidence="1" type="ORF">Bpfe_030313</name>
</gene>
<feature type="non-terminal residue" evidence="1">
    <location>
        <position position="53"/>
    </location>
</feature>
<organism evidence="1 2">
    <name type="scientific">Biomphalaria pfeifferi</name>
    <name type="common">Bloodfluke planorb</name>
    <name type="synonym">Freshwater snail</name>
    <dbReference type="NCBI Taxonomy" id="112525"/>
    <lineage>
        <taxon>Eukaryota</taxon>
        <taxon>Metazoa</taxon>
        <taxon>Spiralia</taxon>
        <taxon>Lophotrochozoa</taxon>
        <taxon>Mollusca</taxon>
        <taxon>Gastropoda</taxon>
        <taxon>Heterobranchia</taxon>
        <taxon>Euthyneura</taxon>
        <taxon>Panpulmonata</taxon>
        <taxon>Hygrophila</taxon>
        <taxon>Lymnaeoidea</taxon>
        <taxon>Planorbidae</taxon>
        <taxon>Biomphalaria</taxon>
    </lineage>
</organism>
<reference evidence="1" key="1">
    <citation type="journal article" date="2023" name="PLoS Negl. Trop. Dis.">
        <title>A genome sequence for Biomphalaria pfeifferi, the major vector snail for the human-infecting parasite Schistosoma mansoni.</title>
        <authorList>
            <person name="Bu L."/>
            <person name="Lu L."/>
            <person name="Laidemitt M.R."/>
            <person name="Zhang S.M."/>
            <person name="Mutuku M."/>
            <person name="Mkoji G."/>
            <person name="Steinauer M."/>
            <person name="Loker E.S."/>
        </authorList>
    </citation>
    <scope>NUCLEOTIDE SEQUENCE</scope>
    <source>
        <strain evidence="1">KasaAsao</strain>
    </source>
</reference>
<evidence type="ECO:0000313" key="1">
    <source>
        <dbReference type="EMBL" id="KAK0040267.1"/>
    </source>
</evidence>
<keyword evidence="2" id="KW-1185">Reference proteome</keyword>
<protein>
    <submittedName>
        <fullName evidence="1">Uncharacterized protein</fullName>
    </submittedName>
</protein>
<proteinExistence type="predicted"/>
<name>A0AAD8AQU8_BIOPF</name>
<dbReference type="Proteomes" id="UP001233172">
    <property type="component" value="Unassembled WGS sequence"/>
</dbReference>
<sequence length="53" mass="6059">LNKLTFSAANSTNLSTKQQIFLGNLLSDKFSRHFYELKLSRPNVLVKFQICLA</sequence>
<dbReference type="AlphaFoldDB" id="A0AAD8AQU8"/>
<reference evidence="1" key="2">
    <citation type="submission" date="2023-04" db="EMBL/GenBank/DDBJ databases">
        <authorList>
            <person name="Bu L."/>
            <person name="Lu L."/>
            <person name="Laidemitt M.R."/>
            <person name="Zhang S.M."/>
            <person name="Mutuku M."/>
            <person name="Mkoji G."/>
            <person name="Steinauer M."/>
            <person name="Loker E.S."/>
        </authorList>
    </citation>
    <scope>NUCLEOTIDE SEQUENCE</scope>
    <source>
        <strain evidence="1">KasaAsao</strain>
        <tissue evidence="1">Whole Snail</tissue>
    </source>
</reference>